<reference evidence="3" key="1">
    <citation type="journal article" date="2019" name="Int. J. Syst. Evol. Microbiol.">
        <title>The Global Catalogue of Microorganisms (GCM) 10K type strain sequencing project: providing services to taxonomists for standard genome sequencing and annotation.</title>
        <authorList>
            <consortium name="The Broad Institute Genomics Platform"/>
            <consortium name="The Broad Institute Genome Sequencing Center for Infectious Disease"/>
            <person name="Wu L."/>
            <person name="Ma J."/>
        </authorList>
    </citation>
    <scope>NUCLEOTIDE SEQUENCE [LARGE SCALE GENOMIC DNA]</scope>
    <source>
        <strain evidence="3">KCTC 33842</strain>
    </source>
</reference>
<comment type="caution">
    <text evidence="2">The sequence shown here is derived from an EMBL/GenBank/DDBJ whole genome shotgun (WGS) entry which is preliminary data.</text>
</comment>
<dbReference type="EMBL" id="JBHUMK010000007">
    <property type="protein sequence ID" value="MFD2608059.1"/>
    <property type="molecule type" value="Genomic_DNA"/>
</dbReference>
<protein>
    <submittedName>
        <fullName evidence="2">Uncharacterized protein</fullName>
    </submittedName>
</protein>
<evidence type="ECO:0000256" key="1">
    <source>
        <dbReference type="SAM" id="SignalP"/>
    </source>
</evidence>
<keyword evidence="3" id="KW-1185">Reference proteome</keyword>
<feature type="chain" id="PRO_5045890918" evidence="1">
    <location>
        <begin position="21"/>
        <end position="175"/>
    </location>
</feature>
<organism evidence="2 3">
    <name type="scientific">Deinococcus taklimakanensis</name>
    <dbReference type="NCBI Taxonomy" id="536443"/>
    <lineage>
        <taxon>Bacteria</taxon>
        <taxon>Thermotogati</taxon>
        <taxon>Deinococcota</taxon>
        <taxon>Deinococci</taxon>
        <taxon>Deinococcales</taxon>
        <taxon>Deinococcaceae</taxon>
        <taxon>Deinococcus</taxon>
    </lineage>
</organism>
<evidence type="ECO:0000313" key="2">
    <source>
        <dbReference type="EMBL" id="MFD2608059.1"/>
    </source>
</evidence>
<dbReference type="RefSeq" id="WP_386842267.1">
    <property type="nucleotide sequence ID" value="NZ_JBHUMK010000007.1"/>
</dbReference>
<proteinExistence type="predicted"/>
<gene>
    <name evidence="2" type="ORF">ACFSR9_01205</name>
</gene>
<sequence length="175" mass="19514">MNRNHLMAGLLTLLGSAAYAADIYVPGTLVSYAKHKDPITDENQSNLYVDEVNDTVNKTYVNFQCEGGRFVFYLNSKDILLSQQQFDDDTPPDLVYRVDSQQPKTLKTVTASSDDKPDLNTLAVEDRSDLTILNAFKGAQSKVVIRVLRQGMRELTFTFPVKGFAQGLKAVNNCK</sequence>
<accession>A0ABW5P0X8</accession>
<feature type="signal peptide" evidence="1">
    <location>
        <begin position="1"/>
        <end position="20"/>
    </location>
</feature>
<name>A0ABW5P0X8_9DEIO</name>
<evidence type="ECO:0000313" key="3">
    <source>
        <dbReference type="Proteomes" id="UP001597475"/>
    </source>
</evidence>
<dbReference type="Proteomes" id="UP001597475">
    <property type="component" value="Unassembled WGS sequence"/>
</dbReference>
<keyword evidence="1" id="KW-0732">Signal</keyword>